<dbReference type="EMBL" id="KN831798">
    <property type="protein sequence ID" value="KIM37344.1"/>
    <property type="molecule type" value="Genomic_DNA"/>
</dbReference>
<name>A0A0C3BZ73_HEBCY</name>
<sequence>MHYGFGMDGVVGIWHLVKTRRFKTWNPEAITNSCQPSTPSSNPRHYQLGGMHYAVCITNPRPVCFTTRDIGTCDRLYLSEFQAT</sequence>
<accession>A0A0C3BZ73</accession>
<gene>
    <name evidence="1" type="ORF">M413DRAFT_277883</name>
</gene>
<reference evidence="1 2" key="1">
    <citation type="submission" date="2014-04" db="EMBL/GenBank/DDBJ databases">
        <authorList>
            <consortium name="DOE Joint Genome Institute"/>
            <person name="Kuo A."/>
            <person name="Gay G."/>
            <person name="Dore J."/>
            <person name="Kohler A."/>
            <person name="Nagy L.G."/>
            <person name="Floudas D."/>
            <person name="Copeland A."/>
            <person name="Barry K.W."/>
            <person name="Cichocki N."/>
            <person name="Veneault-Fourrey C."/>
            <person name="LaButti K."/>
            <person name="Lindquist E.A."/>
            <person name="Lipzen A."/>
            <person name="Lundell T."/>
            <person name="Morin E."/>
            <person name="Murat C."/>
            <person name="Sun H."/>
            <person name="Tunlid A."/>
            <person name="Henrissat B."/>
            <person name="Grigoriev I.V."/>
            <person name="Hibbett D.S."/>
            <person name="Martin F."/>
            <person name="Nordberg H.P."/>
            <person name="Cantor M.N."/>
            <person name="Hua S.X."/>
        </authorList>
    </citation>
    <scope>NUCLEOTIDE SEQUENCE [LARGE SCALE GENOMIC DNA]</scope>
    <source>
        <strain evidence="2">h7</strain>
    </source>
</reference>
<dbReference type="AlphaFoldDB" id="A0A0C3BZ73"/>
<proteinExistence type="predicted"/>
<organism evidence="1 2">
    <name type="scientific">Hebeloma cylindrosporum</name>
    <dbReference type="NCBI Taxonomy" id="76867"/>
    <lineage>
        <taxon>Eukaryota</taxon>
        <taxon>Fungi</taxon>
        <taxon>Dikarya</taxon>
        <taxon>Basidiomycota</taxon>
        <taxon>Agaricomycotina</taxon>
        <taxon>Agaricomycetes</taxon>
        <taxon>Agaricomycetidae</taxon>
        <taxon>Agaricales</taxon>
        <taxon>Agaricineae</taxon>
        <taxon>Hymenogastraceae</taxon>
        <taxon>Hebeloma</taxon>
    </lineage>
</organism>
<dbReference type="Proteomes" id="UP000053424">
    <property type="component" value="Unassembled WGS sequence"/>
</dbReference>
<evidence type="ECO:0000313" key="2">
    <source>
        <dbReference type="Proteomes" id="UP000053424"/>
    </source>
</evidence>
<evidence type="ECO:0000313" key="1">
    <source>
        <dbReference type="EMBL" id="KIM37344.1"/>
    </source>
</evidence>
<dbReference type="HOGENOM" id="CLU_2527711_0_0_1"/>
<keyword evidence="2" id="KW-1185">Reference proteome</keyword>
<reference evidence="2" key="2">
    <citation type="submission" date="2015-01" db="EMBL/GenBank/DDBJ databases">
        <title>Evolutionary Origins and Diversification of the Mycorrhizal Mutualists.</title>
        <authorList>
            <consortium name="DOE Joint Genome Institute"/>
            <consortium name="Mycorrhizal Genomics Consortium"/>
            <person name="Kohler A."/>
            <person name="Kuo A."/>
            <person name="Nagy L.G."/>
            <person name="Floudas D."/>
            <person name="Copeland A."/>
            <person name="Barry K.W."/>
            <person name="Cichocki N."/>
            <person name="Veneault-Fourrey C."/>
            <person name="LaButti K."/>
            <person name="Lindquist E.A."/>
            <person name="Lipzen A."/>
            <person name="Lundell T."/>
            <person name="Morin E."/>
            <person name="Murat C."/>
            <person name="Riley R."/>
            <person name="Ohm R."/>
            <person name="Sun H."/>
            <person name="Tunlid A."/>
            <person name="Henrissat B."/>
            <person name="Grigoriev I.V."/>
            <person name="Hibbett D.S."/>
            <person name="Martin F."/>
        </authorList>
    </citation>
    <scope>NUCLEOTIDE SEQUENCE [LARGE SCALE GENOMIC DNA]</scope>
    <source>
        <strain evidence="2">h7</strain>
    </source>
</reference>
<protein>
    <submittedName>
        <fullName evidence="1">Uncharacterized protein</fullName>
    </submittedName>
</protein>